<keyword evidence="4" id="KW-1185">Reference proteome</keyword>
<comment type="caution">
    <text evidence="3">The sequence shown here is derived from an EMBL/GenBank/DDBJ whole genome shotgun (WGS) entry which is preliminary data.</text>
</comment>
<dbReference type="RefSeq" id="WP_117487551.1">
    <property type="nucleotide sequence ID" value="NZ_QVIG01000001.1"/>
</dbReference>
<organism evidence="3 4">
    <name type="scientific">Kitasatospora xanthocidica</name>
    <dbReference type="NCBI Taxonomy" id="83382"/>
    <lineage>
        <taxon>Bacteria</taxon>
        <taxon>Bacillati</taxon>
        <taxon>Actinomycetota</taxon>
        <taxon>Actinomycetes</taxon>
        <taxon>Kitasatosporales</taxon>
        <taxon>Streptomycetaceae</taxon>
        <taxon>Kitasatospora</taxon>
    </lineage>
</organism>
<dbReference type="Gene3D" id="3.40.50.300">
    <property type="entry name" value="P-loop containing nucleotide triphosphate hydrolases"/>
    <property type="match status" value="1"/>
</dbReference>
<dbReference type="SUPFAM" id="SSF52540">
    <property type="entry name" value="P-loop containing nucleoside triphosphate hydrolases"/>
    <property type="match status" value="1"/>
</dbReference>
<keyword evidence="1" id="KW-1133">Transmembrane helix</keyword>
<reference evidence="3 4" key="1">
    <citation type="submission" date="2018-08" db="EMBL/GenBank/DDBJ databases">
        <title>Diversity &amp; Physiological Properties of Lignin-Decomposing Actinobacteria from Soil.</title>
        <authorList>
            <person name="Roh S.G."/>
            <person name="Kim S.B."/>
        </authorList>
    </citation>
    <scope>NUCLEOTIDE SEQUENCE [LARGE SCALE GENOMIC DNA]</scope>
    <source>
        <strain evidence="3 4">MMS17-GH009</strain>
    </source>
</reference>
<accession>A0A372ZTT4</accession>
<keyword evidence="1" id="KW-0812">Transmembrane</keyword>
<proteinExistence type="predicted"/>
<sequence length="672" mass="75515">MTLKDSLGRQIHQRKKGGRGVGTIYGDIDISGHFAAGRDINIRKLTTNLPALWRDFRTEKIRRKLLSKVLPKWIAEEEVWSERPGGDFPVTLDYGIKHVAHPRREIDSLPAASKGKTLDSRDFHSAYENSMGRLLVLGEPGSGKTFFLRKIMRYAISQAEDDEHNPVPFYLHLSTWGGPRADFESWIIDSISRTYGVHEQHLEQWLADTEIAIIIDGLDELPLRRRRECFTILNRFLRGRPTLAVVVACRQQEYAEAKSLLELRAAVIINPLTVKSLSDTLRPMSSDFRELRNAVNRSARLRSLLCNPLFLHLALETYRHAESVTLDTSKSMQNSLLGQYIDHCERRAGLNPDESGSSSWLAATAQALRARRIISFYPDRAPVEFFPAALEKQLERRVKWLSFTAVVAPTVLARGLMVAFADQTDIRAFYAALAFLFPITFGIMAMKIAKDELSVLPAARTTAAKKNAIVFFKRTAYIFIAQGALAYPLTPLARNQIISSVILIGFPISLMWPPMKMLRSSARVGRDRLPLYPGEEISSVLRAAVTVGLLVSSAFYAAITLSMSALYEGLKSALLYAPEINTLFYAIPIGILAALINGGADLIRRRACVALMVQNGLLSRDYFNVLESLRRSSILIPRLGSFEFRHLMVRDYLADKAPAEFMMRRNMSLIEG</sequence>
<dbReference type="Proteomes" id="UP000263377">
    <property type="component" value="Unassembled WGS sequence"/>
</dbReference>
<feature type="transmembrane region" description="Helical" evidence="1">
    <location>
        <begin position="496"/>
        <end position="518"/>
    </location>
</feature>
<name>A0A372ZTT4_9ACTN</name>
<dbReference type="AlphaFoldDB" id="A0A372ZTT4"/>
<dbReference type="Pfam" id="PF05729">
    <property type="entry name" value="NACHT"/>
    <property type="match status" value="1"/>
</dbReference>
<evidence type="ECO:0000256" key="1">
    <source>
        <dbReference type="SAM" id="Phobius"/>
    </source>
</evidence>
<dbReference type="PROSITE" id="PS50837">
    <property type="entry name" value="NACHT"/>
    <property type="match status" value="1"/>
</dbReference>
<dbReference type="EMBL" id="QVIG01000001">
    <property type="protein sequence ID" value="RGD59328.1"/>
    <property type="molecule type" value="Genomic_DNA"/>
</dbReference>
<feature type="transmembrane region" description="Helical" evidence="1">
    <location>
        <begin position="427"/>
        <end position="449"/>
    </location>
</feature>
<evidence type="ECO:0000313" key="3">
    <source>
        <dbReference type="EMBL" id="RGD59328.1"/>
    </source>
</evidence>
<keyword evidence="1" id="KW-0472">Membrane</keyword>
<dbReference type="InterPro" id="IPR027417">
    <property type="entry name" value="P-loop_NTPase"/>
</dbReference>
<protein>
    <submittedName>
        <fullName evidence="3">NACHT domain-containing protein</fullName>
    </submittedName>
</protein>
<feature type="transmembrane region" description="Helical" evidence="1">
    <location>
        <begin position="539"/>
        <end position="563"/>
    </location>
</feature>
<feature type="domain" description="NACHT" evidence="2">
    <location>
        <begin position="132"/>
        <end position="250"/>
    </location>
</feature>
<feature type="transmembrane region" description="Helical" evidence="1">
    <location>
        <begin position="583"/>
        <end position="603"/>
    </location>
</feature>
<dbReference type="InterPro" id="IPR007111">
    <property type="entry name" value="NACHT_NTPase"/>
</dbReference>
<feature type="transmembrane region" description="Helical" evidence="1">
    <location>
        <begin position="470"/>
        <end position="490"/>
    </location>
</feature>
<evidence type="ECO:0000313" key="4">
    <source>
        <dbReference type="Proteomes" id="UP000263377"/>
    </source>
</evidence>
<evidence type="ECO:0000259" key="2">
    <source>
        <dbReference type="PROSITE" id="PS50837"/>
    </source>
</evidence>
<gene>
    <name evidence="3" type="ORF">DR950_17430</name>
</gene>